<reference evidence="2" key="2">
    <citation type="submission" date="2019-06" db="EMBL/GenBank/DDBJ databases">
        <title>Genomics analysis of Aphanomyces spp. identifies a new class of oomycete effector associated with host adaptation.</title>
        <authorList>
            <person name="Gaulin E."/>
        </authorList>
    </citation>
    <scope>NUCLEOTIDE SEQUENCE</scope>
    <source>
        <strain evidence="2">CBS 578.67</strain>
    </source>
</reference>
<accession>A0A485KPN9</accession>
<keyword evidence="1" id="KW-0812">Transmembrane</keyword>
<sequence>MPPSLSSFSLTASVDAHLTAAAPETLRSYRAIGRFLLATLATNMLVQTLIVGWQVATTVDASAAQPWYLVLAGCHSAWVAVSFAGGLCGLYSSYYLHVESAKVCLAAWIVLVFIQCCQWVALYGMLASQGMYWSDIGQTLAWESIILVLIECIFAVFVLGYILVLRGVARLDAQGEGICLVEIASCTVAAAPTYGSTTSRSEIV</sequence>
<protein>
    <submittedName>
        <fullName evidence="3">Aste57867_10134 protein</fullName>
    </submittedName>
</protein>
<evidence type="ECO:0000256" key="1">
    <source>
        <dbReference type="SAM" id="Phobius"/>
    </source>
</evidence>
<dbReference type="AlphaFoldDB" id="A0A485KPN9"/>
<dbReference type="EMBL" id="VJMH01005186">
    <property type="protein sequence ID" value="KAF0699292.1"/>
    <property type="molecule type" value="Genomic_DNA"/>
</dbReference>
<reference evidence="3 4" key="1">
    <citation type="submission" date="2019-03" db="EMBL/GenBank/DDBJ databases">
        <authorList>
            <person name="Gaulin E."/>
            <person name="Dumas B."/>
        </authorList>
    </citation>
    <scope>NUCLEOTIDE SEQUENCE [LARGE SCALE GENOMIC DNA]</scope>
    <source>
        <strain evidence="3">CBS 568.67</strain>
    </source>
</reference>
<feature type="transmembrane region" description="Helical" evidence="1">
    <location>
        <begin position="103"/>
        <end position="125"/>
    </location>
</feature>
<feature type="transmembrane region" description="Helical" evidence="1">
    <location>
        <begin position="145"/>
        <end position="164"/>
    </location>
</feature>
<gene>
    <name evidence="3" type="primary">Aste57867_10134</name>
    <name evidence="2" type="ORF">As57867_010095</name>
    <name evidence="3" type="ORF">ASTE57867_10134</name>
</gene>
<keyword evidence="1" id="KW-1133">Transmembrane helix</keyword>
<keyword evidence="1" id="KW-0472">Membrane</keyword>
<evidence type="ECO:0000313" key="4">
    <source>
        <dbReference type="Proteomes" id="UP000332933"/>
    </source>
</evidence>
<dbReference type="Proteomes" id="UP000332933">
    <property type="component" value="Unassembled WGS sequence"/>
</dbReference>
<keyword evidence="4" id="KW-1185">Reference proteome</keyword>
<feature type="transmembrane region" description="Helical" evidence="1">
    <location>
        <begin position="67"/>
        <end position="91"/>
    </location>
</feature>
<organism evidence="3 4">
    <name type="scientific">Aphanomyces stellatus</name>
    <dbReference type="NCBI Taxonomy" id="120398"/>
    <lineage>
        <taxon>Eukaryota</taxon>
        <taxon>Sar</taxon>
        <taxon>Stramenopiles</taxon>
        <taxon>Oomycota</taxon>
        <taxon>Saprolegniomycetes</taxon>
        <taxon>Saprolegniales</taxon>
        <taxon>Verrucalvaceae</taxon>
        <taxon>Aphanomyces</taxon>
    </lineage>
</organism>
<dbReference type="OrthoDB" id="61916at2759"/>
<dbReference type="EMBL" id="CAADRA010005207">
    <property type="protein sequence ID" value="VFT87010.1"/>
    <property type="molecule type" value="Genomic_DNA"/>
</dbReference>
<name>A0A485KPN9_9STRA</name>
<evidence type="ECO:0000313" key="3">
    <source>
        <dbReference type="EMBL" id="VFT87010.1"/>
    </source>
</evidence>
<feature type="transmembrane region" description="Helical" evidence="1">
    <location>
        <begin position="35"/>
        <end position="55"/>
    </location>
</feature>
<proteinExistence type="predicted"/>
<evidence type="ECO:0000313" key="2">
    <source>
        <dbReference type="EMBL" id="KAF0699292.1"/>
    </source>
</evidence>